<evidence type="ECO:0000256" key="6">
    <source>
        <dbReference type="ARBA" id="ARBA00022617"/>
    </source>
</evidence>
<dbReference type="PROSITE" id="PS00557">
    <property type="entry name" value="FMN_HYDROXY_ACID_DH_1"/>
    <property type="match status" value="1"/>
</dbReference>
<keyword evidence="6" id="KW-0349">Heme</keyword>
<dbReference type="FunFam" id="3.20.20.70:FF:000062">
    <property type="entry name" value="Cytochrome b2, mitochondrial, putative"/>
    <property type="match status" value="1"/>
</dbReference>
<dbReference type="GO" id="GO:0006089">
    <property type="term" value="P:lactate metabolic process"/>
    <property type="evidence" value="ECO:0007669"/>
    <property type="project" value="TreeGrafter"/>
</dbReference>
<evidence type="ECO:0000256" key="1">
    <source>
        <dbReference type="ARBA" id="ARBA00001917"/>
    </source>
</evidence>
<protein>
    <recommendedName>
        <fullName evidence="20">L-lactate dehydrogenase (cytochrome)</fullName>
        <ecNumber evidence="19">1.1.2.3</ecNumber>
    </recommendedName>
    <alternativeName>
        <fullName evidence="22">Cytochrome b2</fullName>
    </alternativeName>
    <alternativeName>
        <fullName evidence="21">Flavocytochrome b2</fullName>
    </alternativeName>
    <alternativeName>
        <fullName evidence="23">L-lactate ferricytochrome c oxidoreductase</fullName>
    </alternativeName>
</protein>
<dbReference type="EMBL" id="LK052893">
    <property type="protein sequence ID" value="CDR42104.1"/>
    <property type="molecule type" value="Genomic_DNA"/>
</dbReference>
<comment type="similarity">
    <text evidence="17">In the C-terminal section; belongs to the FMN-dependent alpha-hydroxy acid dehydrogenase family.</text>
</comment>
<keyword evidence="13" id="KW-0560">Oxidoreductase</keyword>
<evidence type="ECO:0000256" key="4">
    <source>
        <dbReference type="ARBA" id="ARBA00011881"/>
    </source>
</evidence>
<dbReference type="FunFam" id="3.10.120.10:FF:000009">
    <property type="entry name" value="Cytochrome b2, mitochondrial, putative"/>
    <property type="match status" value="1"/>
</dbReference>
<dbReference type="PROSITE" id="PS50255">
    <property type="entry name" value="CYTOCHROME_B5_2"/>
    <property type="match status" value="1"/>
</dbReference>
<dbReference type="Pfam" id="PF01070">
    <property type="entry name" value="FMN_dh"/>
    <property type="match status" value="1"/>
</dbReference>
<evidence type="ECO:0000256" key="8">
    <source>
        <dbReference type="ARBA" id="ARBA00022643"/>
    </source>
</evidence>
<dbReference type="SUPFAM" id="SSF55856">
    <property type="entry name" value="Cytochrome b5-like heme/steroid binding domain"/>
    <property type="match status" value="1"/>
</dbReference>
<dbReference type="Pfam" id="PF00173">
    <property type="entry name" value="Cyt-b5"/>
    <property type="match status" value="1"/>
</dbReference>
<dbReference type="InterPro" id="IPR000262">
    <property type="entry name" value="FMN-dep_DH"/>
</dbReference>
<dbReference type="EC" id="1.1.2.3" evidence="19"/>
<evidence type="ECO:0000256" key="17">
    <source>
        <dbReference type="ARBA" id="ARBA00061137"/>
    </source>
</evidence>
<evidence type="ECO:0000256" key="15">
    <source>
        <dbReference type="ARBA" id="ARBA00023128"/>
    </source>
</evidence>
<evidence type="ECO:0000256" key="20">
    <source>
        <dbReference type="ARBA" id="ARBA00068515"/>
    </source>
</evidence>
<dbReference type="SMR" id="A0A061AX41"/>
<comment type="cofactor">
    <cofactor evidence="2">
        <name>heme b</name>
        <dbReference type="ChEBI" id="CHEBI:60344"/>
    </cofactor>
</comment>
<comment type="subunit">
    <text evidence="4">Homotetramer.</text>
</comment>
<evidence type="ECO:0000256" key="3">
    <source>
        <dbReference type="ARBA" id="ARBA00004569"/>
    </source>
</evidence>
<feature type="domain" description="Cytochrome b5 heme-binding" evidence="24">
    <location>
        <begin position="80"/>
        <end position="157"/>
    </location>
</feature>
<sequence>MFNSTSLRVTRAIRTSRVLHLSPLRGPRVKVRQLTTASIKSAHNQKLFPALAFLGASASIAALLLKNTESFIRLDAPPTGPLYTPDDISAHNTKDDLWVVLNGKVYDLTDFLPNHPGGQRIILKYAGKDASKIFNPIHPPDAIDKYLPPEKCVGILDGEFPEEEEILTDEELLRLDRIDRKPPLSKIMNLHDFEVVARQILPPGALAYYSSAADDEITLRENHNAYHRIFFNPKVLVDVSKVDISTDFLGNETSAPFYITATALAKLGHPEGEVSIARGAGKEDITQMISTLASCSFDQIADARVKDTQAQWYQLYVSEDRELSKKQLKHCEERGMKGIFITVDAPSLGRREKDMKLKFEGNADVQSDDDIDRSQGAAVALSSFIDSSLSWKDITEIRKWTKLPIVIKGVQRKEDVLLALEHGCDGVVLSNHGGRQLDFSRAPVEVLAEVMPILRERGVDKKFEVYVDGGVRRGTDILKALCLGAKGVGLGRPFLYANSAYGEQGVRRAIQLLKDELVMNMRLLGVTKIEDLTPELLDTTTIHQRTVSVPADYLYKDNYLHMQGVEFNPELEE</sequence>
<keyword evidence="9" id="KW-0679">Respiratory chain</keyword>
<feature type="domain" description="FMN hydroxy acid dehydrogenase" evidence="25">
    <location>
        <begin position="182"/>
        <end position="542"/>
    </location>
</feature>
<evidence type="ECO:0000256" key="21">
    <source>
        <dbReference type="ARBA" id="ARBA00075949"/>
    </source>
</evidence>
<dbReference type="InterPro" id="IPR037396">
    <property type="entry name" value="FMN_HAD"/>
</dbReference>
<organism evidence="26">
    <name type="scientific">Cyberlindnera fabianii</name>
    <name type="common">Yeast</name>
    <name type="synonym">Hansenula fabianii</name>
    <dbReference type="NCBI Taxonomy" id="36022"/>
    <lineage>
        <taxon>Eukaryota</taxon>
        <taxon>Fungi</taxon>
        <taxon>Dikarya</taxon>
        <taxon>Ascomycota</taxon>
        <taxon>Saccharomycotina</taxon>
        <taxon>Saccharomycetes</taxon>
        <taxon>Phaffomycetales</taxon>
        <taxon>Phaffomycetaceae</taxon>
        <taxon>Cyberlindnera</taxon>
    </lineage>
</organism>
<evidence type="ECO:0000256" key="13">
    <source>
        <dbReference type="ARBA" id="ARBA00023002"/>
    </source>
</evidence>
<accession>A0A061AX41</accession>
<name>A0A061AX41_CYBFA</name>
<keyword evidence="8" id="KW-0288">FMN</keyword>
<evidence type="ECO:0000256" key="2">
    <source>
        <dbReference type="ARBA" id="ARBA00001970"/>
    </source>
</evidence>
<gene>
    <name evidence="26" type="ORF">CYFA0S_08e03664g</name>
</gene>
<dbReference type="PANTHER" id="PTHR10578">
    <property type="entry name" value="S -2-HYDROXY-ACID OXIDASE-RELATED"/>
    <property type="match status" value="1"/>
</dbReference>
<keyword evidence="14" id="KW-0408">Iron</keyword>
<keyword evidence="15" id="KW-0496">Mitochondrion</keyword>
<dbReference type="OrthoDB" id="1925334at2759"/>
<dbReference type="PANTHER" id="PTHR10578:SF148">
    <property type="entry name" value="L-LACTATE DEHYDROGENASE (CYTOCHROME)"/>
    <property type="match status" value="1"/>
</dbReference>
<evidence type="ECO:0000256" key="19">
    <source>
        <dbReference type="ARBA" id="ARBA00066458"/>
    </source>
</evidence>
<dbReference type="VEuPathDB" id="FungiDB:BON22_4175"/>
<dbReference type="PROSITE" id="PS51349">
    <property type="entry name" value="FMN_HYDROXY_ACID_DH_2"/>
    <property type="match status" value="1"/>
</dbReference>
<keyword evidence="5" id="KW-0813">Transport</keyword>
<evidence type="ECO:0000259" key="25">
    <source>
        <dbReference type="PROSITE" id="PS51349"/>
    </source>
</evidence>
<dbReference type="InterPro" id="IPR013785">
    <property type="entry name" value="Aldolase_TIM"/>
</dbReference>
<evidence type="ECO:0000256" key="16">
    <source>
        <dbReference type="ARBA" id="ARBA00052399"/>
    </source>
</evidence>
<dbReference type="SMART" id="SM01117">
    <property type="entry name" value="Cyt-b5"/>
    <property type="match status" value="1"/>
</dbReference>
<keyword evidence="12" id="KW-0249">Electron transport</keyword>
<keyword evidence="7" id="KW-0285">Flavoprotein</keyword>
<dbReference type="InterPro" id="IPR037458">
    <property type="entry name" value="L-MDH/L-LDH_FMN-bd"/>
</dbReference>
<evidence type="ECO:0000259" key="24">
    <source>
        <dbReference type="PROSITE" id="PS50255"/>
    </source>
</evidence>
<dbReference type="InterPro" id="IPR036400">
    <property type="entry name" value="Cyt_B5-like_heme/steroid_sf"/>
</dbReference>
<proteinExistence type="inferred from homology"/>
<dbReference type="SUPFAM" id="SSF51395">
    <property type="entry name" value="FMN-linked oxidoreductases"/>
    <property type="match status" value="1"/>
</dbReference>
<evidence type="ECO:0000256" key="10">
    <source>
        <dbReference type="ARBA" id="ARBA00022723"/>
    </source>
</evidence>
<dbReference type="GO" id="GO:0020037">
    <property type="term" value="F:heme binding"/>
    <property type="evidence" value="ECO:0007669"/>
    <property type="project" value="InterPro"/>
</dbReference>
<evidence type="ECO:0000256" key="5">
    <source>
        <dbReference type="ARBA" id="ARBA00022448"/>
    </source>
</evidence>
<evidence type="ECO:0000313" key="26">
    <source>
        <dbReference type="EMBL" id="CDR42104.1"/>
    </source>
</evidence>
<dbReference type="GO" id="GO:0046872">
    <property type="term" value="F:metal ion binding"/>
    <property type="evidence" value="ECO:0007669"/>
    <property type="project" value="UniProtKB-KW"/>
</dbReference>
<evidence type="ECO:0000256" key="7">
    <source>
        <dbReference type="ARBA" id="ARBA00022630"/>
    </source>
</evidence>
<comment type="similarity">
    <text evidence="18">In the N-terminal section; belongs to the cytochrome b5 family.</text>
</comment>
<comment type="catalytic activity">
    <reaction evidence="16">
        <text>(S)-lactate + 2 Fe(III)-[cytochrome c] = 2 Fe(II)-[cytochrome c] + pyruvate + 2 H(+)</text>
        <dbReference type="Rhea" id="RHEA:19909"/>
        <dbReference type="Rhea" id="RHEA-COMP:10350"/>
        <dbReference type="Rhea" id="RHEA-COMP:14399"/>
        <dbReference type="ChEBI" id="CHEBI:15361"/>
        <dbReference type="ChEBI" id="CHEBI:15378"/>
        <dbReference type="ChEBI" id="CHEBI:16651"/>
        <dbReference type="ChEBI" id="CHEBI:29033"/>
        <dbReference type="ChEBI" id="CHEBI:29034"/>
        <dbReference type="EC" id="1.1.2.3"/>
    </reaction>
    <physiologicalReaction direction="left-to-right" evidence="16">
        <dbReference type="Rhea" id="RHEA:19910"/>
    </physiologicalReaction>
</comment>
<dbReference type="CDD" id="cd02922">
    <property type="entry name" value="FCB2_FMN"/>
    <property type="match status" value="1"/>
</dbReference>
<dbReference type="PROSITE" id="PS00191">
    <property type="entry name" value="CYTOCHROME_B5_1"/>
    <property type="match status" value="1"/>
</dbReference>
<dbReference type="InterPro" id="IPR001199">
    <property type="entry name" value="Cyt_B5-like_heme/steroid-bd"/>
</dbReference>
<evidence type="ECO:0000256" key="22">
    <source>
        <dbReference type="ARBA" id="ARBA00078774"/>
    </source>
</evidence>
<evidence type="ECO:0000256" key="12">
    <source>
        <dbReference type="ARBA" id="ARBA00022982"/>
    </source>
</evidence>
<dbReference type="GO" id="GO:0005758">
    <property type="term" value="C:mitochondrial intermembrane space"/>
    <property type="evidence" value="ECO:0007669"/>
    <property type="project" value="UniProtKB-SubCell"/>
</dbReference>
<keyword evidence="11" id="KW-0809">Transit peptide</keyword>
<dbReference type="Gene3D" id="3.20.20.70">
    <property type="entry name" value="Aldolase class I"/>
    <property type="match status" value="1"/>
</dbReference>
<reference evidence="26" key="1">
    <citation type="journal article" date="2014" name="Genome Announc.">
        <title>Genome sequence of the yeast Cyberlindnera fabianii (Hansenula fabianii).</title>
        <authorList>
            <person name="Freel K.C."/>
            <person name="Sarilar V."/>
            <person name="Neuveglise C."/>
            <person name="Devillers H."/>
            <person name="Friedrich A."/>
            <person name="Schacherer J."/>
        </authorList>
    </citation>
    <scope>NUCLEOTIDE SEQUENCE</scope>
    <source>
        <strain evidence="26">YJS4271</strain>
    </source>
</reference>
<evidence type="ECO:0000256" key="18">
    <source>
        <dbReference type="ARBA" id="ARBA00061589"/>
    </source>
</evidence>
<evidence type="ECO:0000256" key="9">
    <source>
        <dbReference type="ARBA" id="ARBA00022660"/>
    </source>
</evidence>
<evidence type="ECO:0000256" key="14">
    <source>
        <dbReference type="ARBA" id="ARBA00023004"/>
    </source>
</evidence>
<dbReference type="InterPro" id="IPR018506">
    <property type="entry name" value="Cyt_B5_heme-BS"/>
</dbReference>
<keyword evidence="10" id="KW-0479">Metal-binding</keyword>
<comment type="subcellular location">
    <subcellularLocation>
        <location evidence="3">Mitochondrion intermembrane space</location>
    </subcellularLocation>
</comment>
<evidence type="ECO:0000256" key="11">
    <source>
        <dbReference type="ARBA" id="ARBA00022946"/>
    </source>
</evidence>
<dbReference type="InterPro" id="IPR008259">
    <property type="entry name" value="FMN_hydac_DH_AS"/>
</dbReference>
<evidence type="ECO:0000256" key="23">
    <source>
        <dbReference type="ARBA" id="ARBA00078938"/>
    </source>
</evidence>
<dbReference type="AlphaFoldDB" id="A0A061AX41"/>
<dbReference type="PhylomeDB" id="A0A061AX41"/>
<comment type="cofactor">
    <cofactor evidence="1">
        <name>FMN</name>
        <dbReference type="ChEBI" id="CHEBI:58210"/>
    </cofactor>
</comment>
<dbReference type="GO" id="GO:0004460">
    <property type="term" value="F:L-lactate dehydrogenase (cytochrome) activity"/>
    <property type="evidence" value="ECO:0007669"/>
    <property type="project" value="UniProtKB-EC"/>
</dbReference>
<dbReference type="Gene3D" id="3.10.120.10">
    <property type="entry name" value="Cytochrome b5-like heme/steroid binding domain"/>
    <property type="match status" value="1"/>
</dbReference>